<dbReference type="InterPro" id="IPR050907">
    <property type="entry name" value="SRSF"/>
</dbReference>
<dbReference type="Pfam" id="PF00076">
    <property type="entry name" value="RRM_1"/>
    <property type="match status" value="1"/>
</dbReference>
<dbReference type="SMART" id="SM00360">
    <property type="entry name" value="RRM"/>
    <property type="match status" value="1"/>
</dbReference>
<keyword evidence="8" id="KW-1185">Reference proteome</keyword>
<evidence type="ECO:0000256" key="1">
    <source>
        <dbReference type="ARBA" id="ARBA00022664"/>
    </source>
</evidence>
<dbReference type="Proteomes" id="UP001341840">
    <property type="component" value="Unassembled WGS sequence"/>
</dbReference>
<evidence type="ECO:0000256" key="3">
    <source>
        <dbReference type="ARBA" id="ARBA00023187"/>
    </source>
</evidence>
<organism evidence="7 8">
    <name type="scientific">Stylosanthes scabra</name>
    <dbReference type="NCBI Taxonomy" id="79078"/>
    <lineage>
        <taxon>Eukaryota</taxon>
        <taxon>Viridiplantae</taxon>
        <taxon>Streptophyta</taxon>
        <taxon>Embryophyta</taxon>
        <taxon>Tracheophyta</taxon>
        <taxon>Spermatophyta</taxon>
        <taxon>Magnoliopsida</taxon>
        <taxon>eudicotyledons</taxon>
        <taxon>Gunneridae</taxon>
        <taxon>Pentapetalae</taxon>
        <taxon>rosids</taxon>
        <taxon>fabids</taxon>
        <taxon>Fabales</taxon>
        <taxon>Fabaceae</taxon>
        <taxon>Papilionoideae</taxon>
        <taxon>50 kb inversion clade</taxon>
        <taxon>dalbergioids sensu lato</taxon>
        <taxon>Dalbergieae</taxon>
        <taxon>Pterocarpus clade</taxon>
        <taxon>Stylosanthes</taxon>
    </lineage>
</organism>
<accession>A0ABU6R5I3</accession>
<reference evidence="7 8" key="1">
    <citation type="journal article" date="2023" name="Plants (Basel)">
        <title>Bridging the Gap: Combining Genomics and Transcriptomics Approaches to Understand Stylosanthes scabra, an Orphan Legume from the Brazilian Caatinga.</title>
        <authorList>
            <person name="Ferreira-Neto J.R.C."/>
            <person name="da Silva M.D."/>
            <person name="Binneck E."/>
            <person name="de Melo N.F."/>
            <person name="da Silva R.H."/>
            <person name="de Melo A.L.T.M."/>
            <person name="Pandolfi V."/>
            <person name="Bustamante F.O."/>
            <person name="Brasileiro-Vidal A.C."/>
            <person name="Benko-Iseppon A.M."/>
        </authorList>
    </citation>
    <scope>NUCLEOTIDE SEQUENCE [LARGE SCALE GENOMIC DNA]</scope>
    <source>
        <tissue evidence="7">Leaves</tissue>
    </source>
</reference>
<dbReference type="PROSITE" id="PS50102">
    <property type="entry name" value="RRM"/>
    <property type="match status" value="1"/>
</dbReference>
<keyword evidence="1" id="KW-0507">mRNA processing</keyword>
<dbReference type="Gene3D" id="3.30.70.330">
    <property type="match status" value="1"/>
</dbReference>
<evidence type="ECO:0000313" key="7">
    <source>
        <dbReference type="EMBL" id="MED6119137.1"/>
    </source>
</evidence>
<name>A0ABU6R5I3_9FABA</name>
<dbReference type="InterPro" id="IPR035979">
    <property type="entry name" value="RBD_domain_sf"/>
</dbReference>
<evidence type="ECO:0000256" key="4">
    <source>
        <dbReference type="PROSITE-ProRule" id="PRU00176"/>
    </source>
</evidence>
<keyword evidence="3" id="KW-0508">mRNA splicing</keyword>
<feature type="region of interest" description="Disordered" evidence="5">
    <location>
        <begin position="177"/>
        <end position="198"/>
    </location>
</feature>
<proteinExistence type="predicted"/>
<protein>
    <recommendedName>
        <fullName evidence="6">RRM domain-containing protein</fullName>
    </recommendedName>
</protein>
<comment type="caution">
    <text evidence="7">The sequence shown here is derived from an EMBL/GenBank/DDBJ whole genome shotgun (WGS) entry which is preliminary data.</text>
</comment>
<feature type="region of interest" description="Disordered" evidence="5">
    <location>
        <begin position="1"/>
        <end position="43"/>
    </location>
</feature>
<evidence type="ECO:0000256" key="2">
    <source>
        <dbReference type="ARBA" id="ARBA00022728"/>
    </source>
</evidence>
<dbReference type="InterPro" id="IPR012677">
    <property type="entry name" value="Nucleotide-bd_a/b_plait_sf"/>
</dbReference>
<dbReference type="EMBL" id="JASCZI010030228">
    <property type="protein sequence ID" value="MED6119137.1"/>
    <property type="molecule type" value="Genomic_DNA"/>
</dbReference>
<evidence type="ECO:0000259" key="6">
    <source>
        <dbReference type="PROSITE" id="PS50102"/>
    </source>
</evidence>
<evidence type="ECO:0000256" key="5">
    <source>
        <dbReference type="SAM" id="MobiDB-lite"/>
    </source>
</evidence>
<feature type="domain" description="RRM" evidence="6">
    <location>
        <begin position="60"/>
        <end position="137"/>
    </location>
</feature>
<dbReference type="SUPFAM" id="SSF54928">
    <property type="entry name" value="RNA-binding domain, RBD"/>
    <property type="match status" value="1"/>
</dbReference>
<keyword evidence="4" id="KW-0694">RNA-binding</keyword>
<keyword evidence="2" id="KW-0747">Spliceosome</keyword>
<evidence type="ECO:0000313" key="8">
    <source>
        <dbReference type="Proteomes" id="UP001341840"/>
    </source>
</evidence>
<dbReference type="PANTHER" id="PTHR23147">
    <property type="entry name" value="SERINE/ARGININE RICH SPLICING FACTOR"/>
    <property type="match status" value="1"/>
</dbReference>
<gene>
    <name evidence="7" type="ORF">PIB30_008945</name>
</gene>
<dbReference type="InterPro" id="IPR000504">
    <property type="entry name" value="RRM_dom"/>
</dbReference>
<dbReference type="CDD" id="cd00590">
    <property type="entry name" value="RRM_SF"/>
    <property type="match status" value="1"/>
</dbReference>
<sequence length="198" mass="22107">MRGERIGVRGGWSAERGKHGEDSDYAGGRNKGESGGGSASGAWRKTHWGTGASYRGGVNSTVFVDNLPKSVTKRKLYKEFGLHGYVTDIISRKEMLKMKGPFAFIKFQRVDGVLRAIRCMNGSLWGGRRLFMSLSKFRRKDGEKNRTDANGHERRMQPIIKKKWVMVRKIAANDAVKSGDEGTADGKEVKRKKEVDVV</sequence>